<sequence length="492" mass="54417">MSAPASSAADETLADSFMRRDLAELARLSAAEAENDPVGPHPLAALLDHAACANRRDDLLATVDMLLDSGDPDDPRLLELRGHLLLQTGRLTAAEEAARRSLDRRPHHKAGINLLVGVLMQQGRLSDAEALLREQLEREPDDATLNTNLAVILTGQDRMDEALPCYRRAILAAPSRAQIRLNHSITLLKAAQFAQGWAEHEWRLDLPGHSSLPRDRILPNIVPGLDLRNKHVLVTQEEGLGDTLMYLRFIPPLARLGARITIWGPEVLARLAARVDGVAECKIGGETPEYDYHCPFISLPRAFAASPTPFGAPVPYLPADPAKRAYWSRRLSADRHYRVGLVWSGAPRPENTEAHMVDQRRSMPLAALAPLRELENMTFYSLQKGPAAAQLEEAPFDIVDHTEELTDMDDTAALIANLDVVVSVDTSIVHLAGGMGMRVLMMDRFNPCWRWMSGRTDSPWYPGLTLFRQTKPYDWAPVVQGVAGALRRESGR</sequence>
<dbReference type="SMART" id="SM00028">
    <property type="entry name" value="TPR"/>
    <property type="match status" value="2"/>
</dbReference>
<evidence type="ECO:0000313" key="2">
    <source>
        <dbReference type="Proteomes" id="UP000019760"/>
    </source>
</evidence>
<name>A0A023D3V2_ACIMT</name>
<keyword evidence="2" id="KW-1185">Reference proteome</keyword>
<accession>A0A023D3V2</accession>
<dbReference type="Pfam" id="PF13181">
    <property type="entry name" value="TPR_8"/>
    <property type="match status" value="1"/>
</dbReference>
<dbReference type="SUPFAM" id="SSF48452">
    <property type="entry name" value="TPR-like"/>
    <property type="match status" value="1"/>
</dbReference>
<organism evidence="1 2">
    <name type="scientific">Acidomonas methanolica NBRC 104435</name>
    <dbReference type="NCBI Taxonomy" id="1231351"/>
    <lineage>
        <taxon>Bacteria</taxon>
        <taxon>Pseudomonadati</taxon>
        <taxon>Pseudomonadota</taxon>
        <taxon>Alphaproteobacteria</taxon>
        <taxon>Acetobacterales</taxon>
        <taxon>Acetobacteraceae</taxon>
        <taxon>Acidomonas</taxon>
    </lineage>
</organism>
<keyword evidence="1" id="KW-0282">Flagellum</keyword>
<dbReference type="Gene3D" id="1.25.40.10">
    <property type="entry name" value="Tetratricopeptide repeat domain"/>
    <property type="match status" value="1"/>
</dbReference>
<reference evidence="1 2" key="2">
    <citation type="journal article" date="2014" name="FEMS Microbiol. Lett.">
        <title>Draft genomic DNA sequence of the facultatively methylotrophic bacterium Acidomonas methanolica type strain MB58.</title>
        <authorList>
            <person name="Higashiura N."/>
            <person name="Hadano H."/>
            <person name="Hirakawa H."/>
            <person name="Matsutani M."/>
            <person name="Takabe S."/>
            <person name="Matsushita K."/>
            <person name="Azuma Y."/>
        </authorList>
    </citation>
    <scope>NUCLEOTIDE SEQUENCE [LARGE SCALE GENOMIC DNA]</scope>
    <source>
        <strain evidence="1 2">MB58</strain>
    </source>
</reference>
<keyword evidence="1" id="KW-0966">Cell projection</keyword>
<keyword evidence="1" id="KW-0808">Transferase</keyword>
<dbReference type="Proteomes" id="UP000019760">
    <property type="component" value="Unassembled WGS sequence"/>
</dbReference>
<dbReference type="AlphaFoldDB" id="A0A023D3V2"/>
<dbReference type="Pfam" id="PF14559">
    <property type="entry name" value="TPR_19"/>
    <property type="match status" value="1"/>
</dbReference>
<dbReference type="Gene3D" id="3.40.50.2000">
    <property type="entry name" value="Glycogen Phosphorylase B"/>
    <property type="match status" value="1"/>
</dbReference>
<evidence type="ECO:0000313" key="1">
    <source>
        <dbReference type="EMBL" id="GAJ28739.1"/>
    </source>
</evidence>
<reference evidence="2" key="1">
    <citation type="journal article" date="2014" name="FEMS Microbiol. Lett.">
        <title>Draft Genomic DNA Sequence of the Facultatively Methylotrophic Bacterium Acidomonas methanolica type strain MB58.</title>
        <authorList>
            <person name="Higashiura N."/>
            <person name="Hadano H."/>
            <person name="Hirakawa H."/>
            <person name="Matsutani M."/>
            <person name="Takabe S."/>
            <person name="Matsushita K."/>
            <person name="Azuma Y."/>
        </authorList>
    </citation>
    <scope>NUCLEOTIDE SEQUENCE [LARGE SCALE GENOMIC DNA]</scope>
    <source>
        <strain evidence="2">MB58</strain>
    </source>
</reference>
<comment type="caution">
    <text evidence="1">The sequence shown here is derived from an EMBL/GenBank/DDBJ whole genome shotgun (WGS) entry which is preliminary data.</text>
</comment>
<dbReference type="InterPro" id="IPR019734">
    <property type="entry name" value="TPR_rpt"/>
</dbReference>
<gene>
    <name evidence="1" type="ORF">Amme_036_027</name>
</gene>
<dbReference type="EMBL" id="BAND01000036">
    <property type="protein sequence ID" value="GAJ28739.1"/>
    <property type="molecule type" value="Genomic_DNA"/>
</dbReference>
<dbReference type="SUPFAM" id="SSF53756">
    <property type="entry name" value="UDP-Glycosyltransferase/glycogen phosphorylase"/>
    <property type="match status" value="1"/>
</dbReference>
<dbReference type="InterPro" id="IPR011990">
    <property type="entry name" value="TPR-like_helical_dom_sf"/>
</dbReference>
<protein>
    <submittedName>
        <fullName evidence="1">O-linked N-acetylglucosamine transferase/flagellin modification protein FlbA</fullName>
    </submittedName>
</protein>
<proteinExistence type="predicted"/>
<keyword evidence="1" id="KW-0969">Cilium</keyword>
<dbReference type="GO" id="GO:0016740">
    <property type="term" value="F:transferase activity"/>
    <property type="evidence" value="ECO:0007669"/>
    <property type="project" value="UniProtKB-KW"/>
</dbReference>